<name>X1K5T6_9ZZZZ</name>
<reference evidence="1" key="1">
    <citation type="journal article" date="2014" name="Front. Microbiol.">
        <title>High frequency of phylogenetically diverse reductive dehalogenase-homologous genes in deep subseafloor sedimentary metagenomes.</title>
        <authorList>
            <person name="Kawai M."/>
            <person name="Futagami T."/>
            <person name="Toyoda A."/>
            <person name="Takaki Y."/>
            <person name="Nishi S."/>
            <person name="Hori S."/>
            <person name="Arai W."/>
            <person name="Tsubouchi T."/>
            <person name="Morono Y."/>
            <person name="Uchiyama I."/>
            <person name="Ito T."/>
            <person name="Fujiyama A."/>
            <person name="Inagaki F."/>
            <person name="Takami H."/>
        </authorList>
    </citation>
    <scope>NUCLEOTIDE SEQUENCE</scope>
    <source>
        <strain evidence="1">Expedition CK06-06</strain>
    </source>
</reference>
<proteinExistence type="predicted"/>
<gene>
    <name evidence="1" type="ORF">S06H3_20805</name>
</gene>
<comment type="caution">
    <text evidence="1">The sequence shown here is derived from an EMBL/GenBank/DDBJ whole genome shotgun (WGS) entry which is preliminary data.</text>
</comment>
<protein>
    <submittedName>
        <fullName evidence="1">Uncharacterized protein</fullName>
    </submittedName>
</protein>
<dbReference type="AlphaFoldDB" id="X1K5T6"/>
<dbReference type="EMBL" id="BARV01010828">
    <property type="protein sequence ID" value="GAI02397.1"/>
    <property type="molecule type" value="Genomic_DNA"/>
</dbReference>
<evidence type="ECO:0000313" key="1">
    <source>
        <dbReference type="EMBL" id="GAI02397.1"/>
    </source>
</evidence>
<feature type="non-terminal residue" evidence="1">
    <location>
        <position position="1"/>
    </location>
</feature>
<organism evidence="1">
    <name type="scientific">marine sediment metagenome</name>
    <dbReference type="NCBI Taxonomy" id="412755"/>
    <lineage>
        <taxon>unclassified sequences</taxon>
        <taxon>metagenomes</taxon>
        <taxon>ecological metagenomes</taxon>
    </lineage>
</organism>
<sequence length="54" mass="6064">PYNTTEQRGQAYERECSSSLRELQFKKGQPNSYALISGSSGLTESHEEAIRQSI</sequence>
<accession>X1K5T6</accession>